<organism>
    <name type="scientific">Serpula lacrymans var. lacrymans (strain S7.9)</name>
    <name type="common">Dry rot fungus</name>
    <dbReference type="NCBI Taxonomy" id="578457"/>
    <lineage>
        <taxon>Eukaryota</taxon>
        <taxon>Fungi</taxon>
        <taxon>Dikarya</taxon>
        <taxon>Basidiomycota</taxon>
        <taxon>Agaricomycotina</taxon>
        <taxon>Agaricomycetes</taxon>
        <taxon>Agaricomycetidae</taxon>
        <taxon>Boletales</taxon>
        <taxon>Coniophorineae</taxon>
        <taxon>Serpulaceae</taxon>
        <taxon>Serpula</taxon>
    </lineage>
</organism>
<dbReference type="Proteomes" id="UP000008064">
    <property type="component" value="Unassembled WGS sequence"/>
</dbReference>
<proteinExistence type="predicted"/>
<dbReference type="KEGG" id="sla:SERLADRAFT_405945"/>
<evidence type="ECO:0000313" key="1">
    <source>
        <dbReference type="EMBL" id="EGO28385.1"/>
    </source>
</evidence>
<dbReference type="EMBL" id="GL945430">
    <property type="protein sequence ID" value="EGO28385.1"/>
    <property type="molecule type" value="Genomic_DNA"/>
</dbReference>
<name>F8NKB9_SERL9</name>
<dbReference type="HOGENOM" id="CLU_824289_0_0_1"/>
<protein>
    <submittedName>
        <fullName evidence="1">Uncharacterized protein</fullName>
    </submittedName>
</protein>
<reference evidence="1" key="1">
    <citation type="submission" date="2011-04" db="EMBL/GenBank/DDBJ databases">
        <title>Evolution of plant cell wall degrading machinery underlies the functional diversity of forest fungi.</title>
        <authorList>
            <consortium name="US DOE Joint Genome Institute (JGI-PGF)"/>
            <person name="Eastwood D.C."/>
            <person name="Floudas D."/>
            <person name="Binder M."/>
            <person name="Majcherczyk A."/>
            <person name="Schneider P."/>
            <person name="Aerts A."/>
            <person name="Asiegbu F.O."/>
            <person name="Baker S.E."/>
            <person name="Barry K."/>
            <person name="Bendiksby M."/>
            <person name="Blumentritt M."/>
            <person name="Coutinho P.M."/>
            <person name="Cullen D."/>
            <person name="Cullen D."/>
            <person name="Gathman A."/>
            <person name="Goodell B."/>
            <person name="Henrissat B."/>
            <person name="Ihrmark K."/>
            <person name="Kauserud H."/>
            <person name="Kohler A."/>
            <person name="LaButti K."/>
            <person name="Lapidus A."/>
            <person name="Lavin J.L."/>
            <person name="Lee Y.-H."/>
            <person name="Lindquist E."/>
            <person name="Lilly W."/>
            <person name="Lucas S."/>
            <person name="Morin E."/>
            <person name="Murat C."/>
            <person name="Oguiza J.A."/>
            <person name="Park J."/>
            <person name="Pisabarro A.G."/>
            <person name="Riley R."/>
            <person name="Rosling A."/>
            <person name="Salamov A."/>
            <person name="Schmidt O."/>
            <person name="Schmutz J."/>
            <person name="Skrede I."/>
            <person name="Stenlid J."/>
            <person name="Wiebenga A."/>
            <person name="Xie X."/>
            <person name="Kues U."/>
            <person name="Hibbett D.S."/>
            <person name="Hoffmeister D."/>
            <person name="Hogberg N."/>
            <person name="Martin F."/>
            <person name="Grigoriev I.V."/>
            <person name="Watkinson S.C."/>
        </authorList>
    </citation>
    <scope>NUCLEOTIDE SEQUENCE</scope>
    <source>
        <strain evidence="1">S7.9</strain>
    </source>
</reference>
<dbReference type="AlphaFoldDB" id="F8NKB9"/>
<dbReference type="GeneID" id="18812632"/>
<dbReference type="RefSeq" id="XP_007314584.1">
    <property type="nucleotide sequence ID" value="XM_007314522.1"/>
</dbReference>
<sequence>MLISLTTPFIMSQISTTIEPKDDHINFVLPGRLIDPNTHAKSMLACAFLYSRHWNPQNLKYHWYGPWSCIFHDLTQDILCLLPIPQYPLYFISSYNDPAARQPGEAVDQGNTTLDSITSTHISPDSSVIPDFVITRIVYCMRDDLVINDELVGWRAIKIFYAGIPLICKIKRGAKRFFDVDKWLSSSGPLMTATHKDVERQAAHLFLMYLHQQSVILVAASGIWWSYCIVNRQDILLKEEDSGSLAQVGEVGGDNKPDLEDIPEDNNVHGNIPAVMESGTNFDTDVPLDYHSLDDTNKSDGKEIHVKGPALEKVLPPDQLQLQEGHWSGFLCIDGTA</sequence>
<dbReference type="OrthoDB" id="2610860at2759"/>
<gene>
    <name evidence="1" type="ORF">SERLADRAFT_405945</name>
</gene>
<accession>F8NKB9</accession>